<protein>
    <submittedName>
        <fullName evidence="10">Ig-like domain-containing protein</fullName>
    </submittedName>
</protein>
<keyword evidence="2" id="KW-0808">Transferase</keyword>
<comment type="pathway">
    <text evidence="1 7">Cell wall biogenesis; peptidoglycan biosynthesis.</text>
</comment>
<dbReference type="CDD" id="cd16913">
    <property type="entry name" value="YkuD_like"/>
    <property type="match status" value="1"/>
</dbReference>
<reference evidence="11" key="1">
    <citation type="journal article" date="2019" name="Int. J. Syst. Evol. Microbiol.">
        <title>The Global Catalogue of Microorganisms (GCM) 10K type strain sequencing project: providing services to taxonomists for standard genome sequencing and annotation.</title>
        <authorList>
            <consortium name="The Broad Institute Genomics Platform"/>
            <consortium name="The Broad Institute Genome Sequencing Center for Infectious Disease"/>
            <person name="Wu L."/>
            <person name="Ma J."/>
        </authorList>
    </citation>
    <scope>NUCLEOTIDE SEQUENCE [LARGE SCALE GENOMIC DNA]</scope>
    <source>
        <strain evidence="11">SYNS20</strain>
    </source>
</reference>
<dbReference type="Pfam" id="PF03734">
    <property type="entry name" value="YkuD"/>
    <property type="match status" value="1"/>
</dbReference>
<evidence type="ECO:0000256" key="4">
    <source>
        <dbReference type="ARBA" id="ARBA00022984"/>
    </source>
</evidence>
<gene>
    <name evidence="10" type="ORF">ACFQVC_01105</name>
</gene>
<dbReference type="PANTHER" id="PTHR30582:SF2">
    <property type="entry name" value="L,D-TRANSPEPTIDASE YCIB-RELATED"/>
    <property type="match status" value="1"/>
</dbReference>
<proteinExistence type="predicted"/>
<evidence type="ECO:0000256" key="5">
    <source>
        <dbReference type="ARBA" id="ARBA00023315"/>
    </source>
</evidence>
<evidence type="ECO:0000256" key="7">
    <source>
        <dbReference type="PROSITE-ProRule" id="PRU01373"/>
    </source>
</evidence>
<feature type="region of interest" description="Disordered" evidence="8">
    <location>
        <begin position="1"/>
        <end position="47"/>
    </location>
</feature>
<keyword evidence="5" id="KW-0012">Acyltransferase</keyword>
<feature type="compositionally biased region" description="Low complexity" evidence="8">
    <location>
        <begin position="14"/>
        <end position="27"/>
    </location>
</feature>
<dbReference type="PANTHER" id="PTHR30582">
    <property type="entry name" value="L,D-TRANSPEPTIDASE"/>
    <property type="match status" value="1"/>
</dbReference>
<keyword evidence="3 7" id="KW-0133">Cell shape</keyword>
<evidence type="ECO:0000256" key="8">
    <source>
        <dbReference type="SAM" id="MobiDB-lite"/>
    </source>
</evidence>
<dbReference type="Gene3D" id="2.60.40.3710">
    <property type="match status" value="1"/>
</dbReference>
<evidence type="ECO:0000256" key="6">
    <source>
        <dbReference type="ARBA" id="ARBA00023316"/>
    </source>
</evidence>
<sequence length="411" mass="43937">MAGQGAAGPGVAGPGAAVQEAAPQGAARGATYATSRQGSPKASRQLLSDPTGALDVALNSPGLLIDVSVTDARGRRVAGRLSPDGRRWERTGPLRADDRYTVLVDAELPDGSPVRGAMGFATAPPRAAHTLTAHFGPESGTYGVGQPLTADLSHPVPKRDRAARALVERSLHVTSTPRVDGTWHWVDSSTLHYRPRTYWPARARITLRSGLDGVKVNDRLVGGRSAPLRIRTGDRIEAVTDVAEHEMTVKRNGRVIRTIPVTTGKPGYRTRGGIKVVLGKERFVRMRGESIGIARGSGDYFNLPVHYATRVTWSGEYVHAAPWSVASQGSADVSHGCTGMSTDDAAWFYDTVRPGDLVQVVNGYGEDMTPFDNGYGDWNVGWKHWRKGSVAVNDPAGDGQQPDSGRLLPTV</sequence>
<feature type="region of interest" description="Disordered" evidence="8">
    <location>
        <begin position="391"/>
        <end position="411"/>
    </location>
</feature>
<feature type="compositionally biased region" description="Gly residues" evidence="8">
    <location>
        <begin position="1"/>
        <end position="13"/>
    </location>
</feature>
<feature type="domain" description="L,D-TPase catalytic" evidence="9">
    <location>
        <begin position="236"/>
        <end position="361"/>
    </location>
</feature>
<dbReference type="InterPro" id="IPR038063">
    <property type="entry name" value="Transpep_catalytic_dom"/>
</dbReference>
<dbReference type="PROSITE" id="PS52029">
    <property type="entry name" value="LD_TPASE"/>
    <property type="match status" value="1"/>
</dbReference>
<evidence type="ECO:0000313" key="11">
    <source>
        <dbReference type="Proteomes" id="UP001596523"/>
    </source>
</evidence>
<feature type="active site" description="Nucleophile" evidence="7">
    <location>
        <position position="337"/>
    </location>
</feature>
<evidence type="ECO:0000256" key="3">
    <source>
        <dbReference type="ARBA" id="ARBA00022960"/>
    </source>
</evidence>
<dbReference type="InterPro" id="IPR050979">
    <property type="entry name" value="LD-transpeptidase"/>
</dbReference>
<comment type="caution">
    <text evidence="10">The sequence shown here is derived from an EMBL/GenBank/DDBJ whole genome shotgun (WGS) entry which is preliminary data.</text>
</comment>
<evidence type="ECO:0000256" key="1">
    <source>
        <dbReference type="ARBA" id="ARBA00004752"/>
    </source>
</evidence>
<evidence type="ECO:0000313" key="10">
    <source>
        <dbReference type="EMBL" id="MFC7302813.1"/>
    </source>
</evidence>
<dbReference type="RefSeq" id="WP_381827024.1">
    <property type="nucleotide sequence ID" value="NZ_JBHTCF010000001.1"/>
</dbReference>
<dbReference type="SUPFAM" id="SSF141523">
    <property type="entry name" value="L,D-transpeptidase catalytic domain-like"/>
    <property type="match status" value="1"/>
</dbReference>
<evidence type="ECO:0000259" key="9">
    <source>
        <dbReference type="PROSITE" id="PS52029"/>
    </source>
</evidence>
<dbReference type="Pfam" id="PF17964">
    <property type="entry name" value="Big_10"/>
    <property type="match status" value="1"/>
</dbReference>
<dbReference type="InterPro" id="IPR005490">
    <property type="entry name" value="LD_TPept_cat_dom"/>
</dbReference>
<dbReference type="InterPro" id="IPR041280">
    <property type="entry name" value="Big_10"/>
</dbReference>
<dbReference type="Gene3D" id="2.40.440.10">
    <property type="entry name" value="L,D-transpeptidase catalytic domain-like"/>
    <property type="match status" value="1"/>
</dbReference>
<evidence type="ECO:0000256" key="2">
    <source>
        <dbReference type="ARBA" id="ARBA00022679"/>
    </source>
</evidence>
<dbReference type="Proteomes" id="UP001596523">
    <property type="component" value="Unassembled WGS sequence"/>
</dbReference>
<keyword evidence="6 7" id="KW-0961">Cell wall biogenesis/degradation</keyword>
<feature type="compositionally biased region" description="Polar residues" evidence="8">
    <location>
        <begin position="32"/>
        <end position="47"/>
    </location>
</feature>
<dbReference type="Gene3D" id="2.60.40.3780">
    <property type="match status" value="1"/>
</dbReference>
<accession>A0ABW2JB06</accession>
<keyword evidence="4 7" id="KW-0573">Peptidoglycan synthesis</keyword>
<organism evidence="10 11">
    <name type="scientific">Streptomyces monticola</name>
    <dbReference type="NCBI Taxonomy" id="2666263"/>
    <lineage>
        <taxon>Bacteria</taxon>
        <taxon>Bacillati</taxon>
        <taxon>Actinomycetota</taxon>
        <taxon>Actinomycetes</taxon>
        <taxon>Kitasatosporales</taxon>
        <taxon>Streptomycetaceae</taxon>
        <taxon>Streptomyces</taxon>
    </lineage>
</organism>
<feature type="active site" description="Proton donor/acceptor" evidence="7">
    <location>
        <position position="319"/>
    </location>
</feature>
<dbReference type="EMBL" id="JBHTCF010000001">
    <property type="protein sequence ID" value="MFC7302813.1"/>
    <property type="molecule type" value="Genomic_DNA"/>
</dbReference>
<name>A0ABW2JB06_9ACTN</name>
<keyword evidence="11" id="KW-1185">Reference proteome</keyword>